<accession>A0A6J5MB90</accession>
<proteinExistence type="predicted"/>
<gene>
    <name evidence="1" type="ORF">UFOVP450_147</name>
</gene>
<dbReference type="EMBL" id="LR796421">
    <property type="protein sequence ID" value="CAB4143471.1"/>
    <property type="molecule type" value="Genomic_DNA"/>
</dbReference>
<name>A0A6J5MB90_9CAUD</name>
<protein>
    <submittedName>
        <fullName evidence="1">Uncharacterized protein</fullName>
    </submittedName>
</protein>
<reference evidence="1" key="1">
    <citation type="submission" date="2020-04" db="EMBL/GenBank/DDBJ databases">
        <authorList>
            <person name="Chiriac C."/>
            <person name="Salcher M."/>
            <person name="Ghai R."/>
            <person name="Kavagutti S V."/>
        </authorList>
    </citation>
    <scope>NUCLEOTIDE SEQUENCE</scope>
</reference>
<sequence>MANLTGTMSSIMGVNLDTEAAAKYSEMTTAFGKEMPIQYGYMSEWDWYAEMVPCVIVAQSQTSQYENIKALATKADPTEDDRVALNNFMGNLGAGNFNMANHPEAARTWTAFNKYSLTWPSPFFKSSGLSYVYGWPNTLSNDPRRTGKVIVFKDASPYFEWLIQNSYKYGFVWYGPDNDSFIYVGQSAAFGDEFKAAAALGLCAALYNVYKIANNGKAPASKQEVVDWVRNLPDTGFQNGSASIPKKQLANTWIAWDVFMTKV</sequence>
<evidence type="ECO:0000313" key="1">
    <source>
        <dbReference type="EMBL" id="CAB4143471.1"/>
    </source>
</evidence>
<organism evidence="1">
    <name type="scientific">uncultured Caudovirales phage</name>
    <dbReference type="NCBI Taxonomy" id="2100421"/>
    <lineage>
        <taxon>Viruses</taxon>
        <taxon>Duplodnaviria</taxon>
        <taxon>Heunggongvirae</taxon>
        <taxon>Uroviricota</taxon>
        <taxon>Caudoviricetes</taxon>
        <taxon>Peduoviridae</taxon>
        <taxon>Maltschvirus</taxon>
        <taxon>Maltschvirus maltsch</taxon>
    </lineage>
</organism>